<keyword evidence="2" id="KW-1185">Reference proteome</keyword>
<name>A0A9W6KUP2_9ACTN</name>
<evidence type="ECO:0008006" key="3">
    <source>
        <dbReference type="Google" id="ProtNLM"/>
    </source>
</evidence>
<dbReference type="Proteomes" id="UP001143480">
    <property type="component" value="Unassembled WGS sequence"/>
</dbReference>
<evidence type="ECO:0000313" key="2">
    <source>
        <dbReference type="Proteomes" id="UP001143480"/>
    </source>
</evidence>
<accession>A0A9W6KUP2</accession>
<dbReference type="EMBL" id="BSFP01000100">
    <property type="protein sequence ID" value="GLL07530.1"/>
    <property type="molecule type" value="Genomic_DNA"/>
</dbReference>
<proteinExistence type="predicted"/>
<gene>
    <name evidence="1" type="ORF">GCM10017581_092840</name>
</gene>
<protein>
    <recommendedName>
        <fullName evidence="3">Nitroreductase family deazaflavin-dependent oxidoreductase</fullName>
    </recommendedName>
</protein>
<comment type="caution">
    <text evidence="1">The sequence shown here is derived from an EMBL/GenBank/DDBJ whole genome shotgun (WGS) entry which is preliminary data.</text>
</comment>
<evidence type="ECO:0000313" key="1">
    <source>
        <dbReference type="EMBL" id="GLL07530.1"/>
    </source>
</evidence>
<dbReference type="AlphaFoldDB" id="A0A9W6KUP2"/>
<organism evidence="1 2">
    <name type="scientific">Dactylosporangium matsuzakiense</name>
    <dbReference type="NCBI Taxonomy" id="53360"/>
    <lineage>
        <taxon>Bacteria</taxon>
        <taxon>Bacillati</taxon>
        <taxon>Actinomycetota</taxon>
        <taxon>Actinomycetes</taxon>
        <taxon>Micromonosporales</taxon>
        <taxon>Micromonosporaceae</taxon>
        <taxon>Dactylosporangium</taxon>
    </lineage>
</organism>
<reference evidence="1" key="1">
    <citation type="journal article" date="2014" name="Int. J. Syst. Evol. Microbiol.">
        <title>Complete genome sequence of Corynebacterium casei LMG S-19264T (=DSM 44701T), isolated from a smear-ripened cheese.</title>
        <authorList>
            <consortium name="US DOE Joint Genome Institute (JGI-PGF)"/>
            <person name="Walter F."/>
            <person name="Albersmeier A."/>
            <person name="Kalinowski J."/>
            <person name="Ruckert C."/>
        </authorList>
    </citation>
    <scope>NUCLEOTIDE SEQUENCE</scope>
    <source>
        <strain evidence="1">VKM Ac-1321</strain>
    </source>
</reference>
<reference evidence="1" key="2">
    <citation type="submission" date="2023-01" db="EMBL/GenBank/DDBJ databases">
        <authorList>
            <person name="Sun Q."/>
            <person name="Evtushenko L."/>
        </authorList>
    </citation>
    <scope>NUCLEOTIDE SEQUENCE</scope>
    <source>
        <strain evidence="1">VKM Ac-1321</strain>
    </source>
</reference>
<sequence length="88" mass="9895">MRAFRVGDTVVVGLNFGPRSDWFKNITKAGSSRMLLGKEYLELGAPRIVPAEIGTQGIPSRPFRFALRYLARTKECVVLPIMMSRPVR</sequence>